<proteinExistence type="predicted"/>
<dbReference type="InterPro" id="IPR003313">
    <property type="entry name" value="AraC-bd"/>
</dbReference>
<gene>
    <name evidence="5" type="ORF">ACFSUE_11575</name>
</gene>
<dbReference type="InterPro" id="IPR018060">
    <property type="entry name" value="HTH_AraC"/>
</dbReference>
<dbReference type="Pfam" id="PF12833">
    <property type="entry name" value="HTH_18"/>
    <property type="match status" value="1"/>
</dbReference>
<dbReference type="PANTHER" id="PTHR43280:SF28">
    <property type="entry name" value="HTH-TYPE TRANSCRIPTIONAL ACTIVATOR RHAS"/>
    <property type="match status" value="1"/>
</dbReference>
<keyword evidence="6" id="KW-1185">Reference proteome</keyword>
<dbReference type="RefSeq" id="WP_253057812.1">
    <property type="nucleotide sequence ID" value="NZ_JAMXWM010000001.1"/>
</dbReference>
<name>A0ABW5S3T6_9BACL</name>
<keyword evidence="3" id="KW-0804">Transcription</keyword>
<dbReference type="InterPro" id="IPR014710">
    <property type="entry name" value="RmlC-like_jellyroll"/>
</dbReference>
<dbReference type="PROSITE" id="PS01124">
    <property type="entry name" value="HTH_ARAC_FAMILY_2"/>
    <property type="match status" value="1"/>
</dbReference>
<dbReference type="InterPro" id="IPR018062">
    <property type="entry name" value="HTH_AraC-typ_CS"/>
</dbReference>
<dbReference type="PANTHER" id="PTHR43280">
    <property type="entry name" value="ARAC-FAMILY TRANSCRIPTIONAL REGULATOR"/>
    <property type="match status" value="1"/>
</dbReference>
<dbReference type="CDD" id="cd06996">
    <property type="entry name" value="cupin_Lmo2851-like_N"/>
    <property type="match status" value="1"/>
</dbReference>
<dbReference type="InterPro" id="IPR009057">
    <property type="entry name" value="Homeodomain-like_sf"/>
</dbReference>
<dbReference type="Gene3D" id="1.10.10.60">
    <property type="entry name" value="Homeodomain-like"/>
    <property type="match status" value="2"/>
</dbReference>
<reference evidence="6" key="1">
    <citation type="journal article" date="2019" name="Int. J. Syst. Evol. Microbiol.">
        <title>The Global Catalogue of Microorganisms (GCM) 10K type strain sequencing project: providing services to taxonomists for standard genome sequencing and annotation.</title>
        <authorList>
            <consortium name="The Broad Institute Genomics Platform"/>
            <consortium name="The Broad Institute Genome Sequencing Center for Infectious Disease"/>
            <person name="Wu L."/>
            <person name="Ma J."/>
        </authorList>
    </citation>
    <scope>NUCLEOTIDE SEQUENCE [LARGE SCALE GENOMIC DNA]</scope>
    <source>
        <strain evidence="6">TISTR 2466</strain>
    </source>
</reference>
<feature type="domain" description="HTH araC/xylS-type" evidence="4">
    <location>
        <begin position="228"/>
        <end position="325"/>
    </location>
</feature>
<protein>
    <submittedName>
        <fullName evidence="5">Helix-turn-helix domain-containing protein</fullName>
    </submittedName>
</protein>
<keyword evidence="2" id="KW-0238">DNA-binding</keyword>
<dbReference type="EMBL" id="JBHUMQ010000026">
    <property type="protein sequence ID" value="MFD2694261.1"/>
    <property type="molecule type" value="Genomic_DNA"/>
</dbReference>
<dbReference type="Pfam" id="PF02311">
    <property type="entry name" value="AraC_binding"/>
    <property type="match status" value="1"/>
</dbReference>
<dbReference type="SUPFAM" id="SSF51215">
    <property type="entry name" value="Regulatory protein AraC"/>
    <property type="match status" value="1"/>
</dbReference>
<evidence type="ECO:0000259" key="4">
    <source>
        <dbReference type="PROSITE" id="PS01124"/>
    </source>
</evidence>
<evidence type="ECO:0000313" key="5">
    <source>
        <dbReference type="EMBL" id="MFD2694261.1"/>
    </source>
</evidence>
<dbReference type="Gene3D" id="2.60.120.10">
    <property type="entry name" value="Jelly Rolls"/>
    <property type="match status" value="1"/>
</dbReference>
<evidence type="ECO:0000313" key="6">
    <source>
        <dbReference type="Proteomes" id="UP001597399"/>
    </source>
</evidence>
<dbReference type="PROSITE" id="PS00041">
    <property type="entry name" value="HTH_ARAC_FAMILY_1"/>
    <property type="match status" value="1"/>
</dbReference>
<dbReference type="Proteomes" id="UP001597399">
    <property type="component" value="Unassembled WGS sequence"/>
</dbReference>
<accession>A0ABW5S3T6</accession>
<dbReference type="SMART" id="SM00342">
    <property type="entry name" value="HTH_ARAC"/>
    <property type="match status" value="1"/>
</dbReference>
<evidence type="ECO:0000256" key="2">
    <source>
        <dbReference type="ARBA" id="ARBA00023125"/>
    </source>
</evidence>
<dbReference type="PRINTS" id="PR00032">
    <property type="entry name" value="HTHARAC"/>
</dbReference>
<dbReference type="SUPFAM" id="SSF46689">
    <property type="entry name" value="Homeodomain-like"/>
    <property type="match status" value="1"/>
</dbReference>
<sequence>MNKSNSEIIRQKLSDLTLIEKEQKENGIHIPDIPFSSTRISNDRLEFLNNFFFKKQDLYISKHNRFAAYPLHSHQFTELNYMLSGSCQQVIDGKPITLKQGQLLLIGVGTSHEIKPLGENDLLINILFNRRVVTVEWLNQMKNSHSPLIQYLFDLALNRGNTAVHFLFDAGESKKIQSIIKNIINEYYAAEVYSSTISSLYLPILFTTLAREIDQTQKSNAKTPEKMVPVLRLIEDNYKDLNLTRAAAQLGYNKTYLGNLIKKTMGITFTQLIIKRRLYQARLLLNTTDLPISDIAQESGFSNKTYFYKVFKDRFGYLPGEEKRRQRSFK</sequence>
<evidence type="ECO:0000256" key="3">
    <source>
        <dbReference type="ARBA" id="ARBA00023163"/>
    </source>
</evidence>
<comment type="caution">
    <text evidence="5">The sequence shown here is derived from an EMBL/GenBank/DDBJ whole genome shotgun (WGS) entry which is preliminary data.</text>
</comment>
<evidence type="ECO:0000256" key="1">
    <source>
        <dbReference type="ARBA" id="ARBA00023015"/>
    </source>
</evidence>
<organism evidence="5 6">
    <name type="scientific">Sporolactobacillus shoreicorticis</name>
    <dbReference type="NCBI Taxonomy" id="1923877"/>
    <lineage>
        <taxon>Bacteria</taxon>
        <taxon>Bacillati</taxon>
        <taxon>Bacillota</taxon>
        <taxon>Bacilli</taxon>
        <taxon>Bacillales</taxon>
        <taxon>Sporolactobacillaceae</taxon>
        <taxon>Sporolactobacillus</taxon>
    </lineage>
</organism>
<dbReference type="InterPro" id="IPR037923">
    <property type="entry name" value="HTH-like"/>
</dbReference>
<dbReference type="InterPro" id="IPR020449">
    <property type="entry name" value="Tscrpt_reg_AraC-type_HTH"/>
</dbReference>
<keyword evidence="1" id="KW-0805">Transcription regulation</keyword>